<name>A0A0M1VTB1_FUSVC</name>
<protein>
    <submittedName>
        <fullName evidence="1">Uncharacterized protein</fullName>
    </submittedName>
</protein>
<dbReference type="HOGENOM" id="CLU_1419643_0_0_0"/>
<evidence type="ECO:0000313" key="1">
    <source>
        <dbReference type="EMBL" id="EEO39907.1"/>
    </source>
</evidence>
<comment type="caution">
    <text evidence="1">The sequence shown here is derived from an EMBL/GenBank/DDBJ whole genome shotgun (WGS) entry which is preliminary data.</text>
</comment>
<accession>A0A0M1VTB1</accession>
<evidence type="ECO:0000313" key="2">
    <source>
        <dbReference type="Proteomes" id="UP000004925"/>
    </source>
</evidence>
<gene>
    <name evidence="1" type="ORF">FSCG_00620</name>
</gene>
<dbReference type="RefSeq" id="WP_008802754.1">
    <property type="nucleotide sequence ID" value="NZ_KQ235735.1"/>
</dbReference>
<organism evidence="1 2">
    <name type="scientific">Fusobacterium vincentii 4_1_13</name>
    <dbReference type="NCBI Taxonomy" id="469606"/>
    <lineage>
        <taxon>Bacteria</taxon>
        <taxon>Fusobacteriati</taxon>
        <taxon>Fusobacteriota</taxon>
        <taxon>Fusobacteriia</taxon>
        <taxon>Fusobacteriales</taxon>
        <taxon>Fusobacteriaceae</taxon>
        <taxon>Fusobacterium</taxon>
    </lineage>
</organism>
<dbReference type="Proteomes" id="UP000004925">
    <property type="component" value="Unassembled WGS sequence"/>
</dbReference>
<dbReference type="EMBL" id="ACDE02000012">
    <property type="protein sequence ID" value="EEO39907.1"/>
    <property type="molecule type" value="Genomic_DNA"/>
</dbReference>
<sequence length="191" mass="22543">MIIILEKFNELLKKGEKFENIVENIILNYSSINNNDLIYKIKKEISLKFSVDLMHIHLIGSSHTGFSKTFVKKEGEDYDFCIIDSKVFQKYLLKVDIKEISKNKLQKFYFNLKNGKIHYHYINDSLKNEIVKIMEEIRIRLKIEKEISVCIYISEEAFVKNISNFLEEMWINKEKIGRVTIESLPKLGGIL</sequence>
<reference evidence="1 2" key="1">
    <citation type="submission" date="2011-10" db="EMBL/GenBank/DDBJ databases">
        <title>The Genome Sequence of Fusobacterium sp. 4_1_13.</title>
        <authorList>
            <consortium name="The Broad Institute Genome Sequencing Platform"/>
            <person name="Earl A."/>
            <person name="Ward D."/>
            <person name="Feldgarden M."/>
            <person name="Gevers D."/>
            <person name="Strauss J."/>
            <person name="Ambrose C."/>
            <person name="Allen-Vercoe E."/>
            <person name="Young S.K."/>
            <person name="Zeng Q."/>
            <person name="Gargeya S."/>
            <person name="Fitzgerald M."/>
            <person name="Haas B."/>
            <person name="Abouelleil A."/>
            <person name="Alvarado L."/>
            <person name="Arachchi H.M."/>
            <person name="Berlin A."/>
            <person name="Brown A."/>
            <person name="Chapman S.B."/>
            <person name="Chen Z."/>
            <person name="Dunbar C."/>
            <person name="Freedman E."/>
            <person name="Gearin G."/>
            <person name="Goldberg J."/>
            <person name="Griggs A."/>
            <person name="Gujja S."/>
            <person name="Heiman D."/>
            <person name="Howarth C."/>
            <person name="Larson L."/>
            <person name="Lui A."/>
            <person name="MacDonald P.J."/>
            <person name="Montmayeur A."/>
            <person name="Murphy C."/>
            <person name="Neiman D."/>
            <person name="Pearson M."/>
            <person name="Priest M."/>
            <person name="Roberts A."/>
            <person name="Saif S."/>
            <person name="Shea T."/>
            <person name="Shenoy N."/>
            <person name="Sisk P."/>
            <person name="Stolte C."/>
            <person name="Sykes S."/>
            <person name="Wortman J."/>
            <person name="Nusbaum C."/>
            <person name="Birren B."/>
        </authorList>
    </citation>
    <scope>NUCLEOTIDE SEQUENCE [LARGE SCALE GENOMIC DNA]</scope>
    <source>
        <strain evidence="1 2">4_1_13</strain>
    </source>
</reference>
<proteinExistence type="predicted"/>
<dbReference type="AlphaFoldDB" id="A0A0M1VTB1"/>